<evidence type="ECO:0000313" key="8">
    <source>
        <dbReference type="Proteomes" id="UP000189580"/>
    </source>
</evidence>
<dbReference type="GO" id="GO:0032984">
    <property type="term" value="P:protein-containing complex disassembly"/>
    <property type="evidence" value="ECO:0007669"/>
    <property type="project" value="EnsemblFungi"/>
</dbReference>
<name>A0A167EFQ0_9ASCO</name>
<evidence type="ECO:0000313" key="7">
    <source>
        <dbReference type="EMBL" id="ANB14023.1"/>
    </source>
</evidence>
<feature type="compositionally biased region" description="Basic and acidic residues" evidence="5">
    <location>
        <begin position="98"/>
        <end position="107"/>
    </location>
</feature>
<dbReference type="Proteomes" id="UP000189580">
    <property type="component" value="Chromosome d"/>
</dbReference>
<reference evidence="7 8" key="1">
    <citation type="submission" date="2016-02" db="EMBL/GenBank/DDBJ databases">
        <title>Complete genome sequence and transcriptome regulation of the pentose utilising yeast Sugiyamaella lignohabitans.</title>
        <authorList>
            <person name="Bellasio M."/>
            <person name="Peymann A."/>
            <person name="Valli M."/>
            <person name="Sipitzky M."/>
            <person name="Graf A."/>
            <person name="Sauer M."/>
            <person name="Marx H."/>
            <person name="Mattanovich D."/>
        </authorList>
    </citation>
    <scope>NUCLEOTIDE SEQUENCE [LARGE SCALE GENOMIC DNA]</scope>
    <source>
        <strain evidence="7 8">CBS 10342</strain>
    </source>
</reference>
<dbReference type="RefSeq" id="XP_018736500.1">
    <property type="nucleotide sequence ID" value="XM_018882086.1"/>
</dbReference>
<dbReference type="GeneID" id="30037169"/>
<dbReference type="GO" id="GO:0005739">
    <property type="term" value="C:mitochondrion"/>
    <property type="evidence" value="ECO:0007669"/>
    <property type="project" value="UniProtKB-SubCell"/>
</dbReference>
<dbReference type="GO" id="GO:0005634">
    <property type="term" value="C:nucleus"/>
    <property type="evidence" value="ECO:0007669"/>
    <property type="project" value="TreeGrafter"/>
</dbReference>
<dbReference type="SMART" id="SM00584">
    <property type="entry name" value="TLDc"/>
    <property type="match status" value="1"/>
</dbReference>
<dbReference type="PROSITE" id="PS51886">
    <property type="entry name" value="TLDC"/>
    <property type="match status" value="1"/>
</dbReference>
<evidence type="ECO:0000256" key="3">
    <source>
        <dbReference type="ARBA" id="ARBA00023128"/>
    </source>
</evidence>
<dbReference type="AlphaFoldDB" id="A0A167EFQ0"/>
<dbReference type="Pfam" id="PF07534">
    <property type="entry name" value="TLD"/>
    <property type="match status" value="1"/>
</dbReference>
<dbReference type="GO" id="GO:0006979">
    <property type="term" value="P:response to oxidative stress"/>
    <property type="evidence" value="ECO:0007669"/>
    <property type="project" value="TreeGrafter"/>
</dbReference>
<dbReference type="GO" id="GO:0045053">
    <property type="term" value="P:protein retention in Golgi apparatus"/>
    <property type="evidence" value="ECO:0007669"/>
    <property type="project" value="EnsemblFungi"/>
</dbReference>
<dbReference type="PANTHER" id="PTHR23354:SF62">
    <property type="entry name" value="MUSTARD, ISOFORM V"/>
    <property type="match status" value="1"/>
</dbReference>
<dbReference type="EMBL" id="CP014502">
    <property type="protein sequence ID" value="ANB14023.1"/>
    <property type="molecule type" value="Genomic_DNA"/>
</dbReference>
<dbReference type="InterPro" id="IPR006571">
    <property type="entry name" value="TLDc_dom"/>
</dbReference>
<keyword evidence="8" id="KW-1185">Reference proteome</keyword>
<evidence type="ECO:0000256" key="4">
    <source>
        <dbReference type="ARBA" id="ARBA00040604"/>
    </source>
</evidence>
<evidence type="ECO:0000256" key="2">
    <source>
        <dbReference type="ARBA" id="ARBA00009540"/>
    </source>
</evidence>
<feature type="domain" description="TLDc" evidence="6">
    <location>
        <begin position="179"/>
        <end position="352"/>
    </location>
</feature>
<proteinExistence type="inferred from homology"/>
<accession>A0A167EFQ0</accession>
<organism evidence="7 8">
    <name type="scientific">Sugiyamaella lignohabitans</name>
    <dbReference type="NCBI Taxonomy" id="796027"/>
    <lineage>
        <taxon>Eukaryota</taxon>
        <taxon>Fungi</taxon>
        <taxon>Dikarya</taxon>
        <taxon>Ascomycota</taxon>
        <taxon>Saccharomycotina</taxon>
        <taxon>Dipodascomycetes</taxon>
        <taxon>Dipodascales</taxon>
        <taxon>Trichomonascaceae</taxon>
        <taxon>Sugiyamaella</taxon>
    </lineage>
</organism>
<protein>
    <recommendedName>
        <fullName evidence="4">Oxidation resistance protein 1</fullName>
    </recommendedName>
</protein>
<comment type="subcellular location">
    <subcellularLocation>
        <location evidence="1">Mitochondrion</location>
    </subcellularLocation>
</comment>
<sequence length="354" mass="39851">MPDPKRRLSFNPFSWGSHDENNASEDPESTGRDNTVKGPNDDEFEKDIDVSDTHLKVKGGDDANNLQEKELHSTDDDTHQHGHLEHGGSINSTSRHHTFPESSEKSGDNPQDNTTDGSEEGGKHSGWRFTRRHTMEPSRAAKQNSSPARPPERPQSIEFELPPLDPVTLIGYNENTKSRLMTESLSTELRDLLPERLQLYSTWKLSYSLEQHGASLHTLYSNVVPKPQKRPGYLLVVKDKKGDIFGAYANEYFHTTESRRFYGNGECFLWKTSRLPNGDIRFQAFPYTGVNDFVIFCAPNFLSMGGGDGHYGLWLDDNLEHGVSSRTTTFGNEVLSSEPNFYVVALEVWCIGPS</sequence>
<dbReference type="KEGG" id="slb:AWJ20_4979"/>
<gene>
    <name evidence="7" type="primary">OXR1</name>
    <name evidence="7" type="ORF">AWJ20_4979</name>
</gene>
<evidence type="ECO:0000259" key="6">
    <source>
        <dbReference type="PROSITE" id="PS51886"/>
    </source>
</evidence>
<comment type="similarity">
    <text evidence="2">Belongs to the OXR1 family.</text>
</comment>
<feature type="region of interest" description="Disordered" evidence="5">
    <location>
        <begin position="1"/>
        <end position="161"/>
    </location>
</feature>
<evidence type="ECO:0000256" key="1">
    <source>
        <dbReference type="ARBA" id="ARBA00004173"/>
    </source>
</evidence>
<feature type="compositionally biased region" description="Basic and acidic residues" evidence="5">
    <location>
        <begin position="47"/>
        <end position="86"/>
    </location>
</feature>
<evidence type="ECO:0000256" key="5">
    <source>
        <dbReference type="SAM" id="MobiDB-lite"/>
    </source>
</evidence>
<dbReference type="PANTHER" id="PTHR23354">
    <property type="entry name" value="NUCLEOLAR PROTEIN 7/ESTROGEN RECEPTOR COACTIVATOR-RELATED"/>
    <property type="match status" value="1"/>
</dbReference>
<dbReference type="OrthoDB" id="26679at2759"/>
<keyword evidence="3" id="KW-0496">Mitochondrion</keyword>